<accession>A0A919MHR3</accession>
<evidence type="ECO:0000313" key="2">
    <source>
        <dbReference type="EMBL" id="GIE16098.1"/>
    </source>
</evidence>
<organism evidence="2 3">
    <name type="scientific">Paractinoplanes ferrugineus</name>
    <dbReference type="NCBI Taxonomy" id="113564"/>
    <lineage>
        <taxon>Bacteria</taxon>
        <taxon>Bacillati</taxon>
        <taxon>Actinomycetota</taxon>
        <taxon>Actinomycetes</taxon>
        <taxon>Micromonosporales</taxon>
        <taxon>Micromonosporaceae</taxon>
        <taxon>Paractinoplanes</taxon>
    </lineage>
</organism>
<dbReference type="AlphaFoldDB" id="A0A919MHR3"/>
<protein>
    <submittedName>
        <fullName evidence="2">Uncharacterized protein</fullName>
    </submittedName>
</protein>
<dbReference type="Proteomes" id="UP000598174">
    <property type="component" value="Unassembled WGS sequence"/>
</dbReference>
<gene>
    <name evidence="2" type="ORF">Afe05nite_79380</name>
</gene>
<sequence>MTTLSVEAAALVRQASGRYADAMVCDAVGHYVTHVGAVPDAAWGTMDWTAIWKKNWHEAVADRAREARSAGERFDDIAETLYQVAADYTGTDVKVAADFTAIGDSPLRPFVDALERVADATAHPGGRLSMSSGFGGGPYAPAIPDDTGEGHRLNLLFQDGKINQQEMWPAGTDLSRTPSHRMRAELTTEGRRKLAEFIHRWADDLGRAESIVGQWGLLPAESGLDRITAALSAWPGVIANRANLLKLGANTYRDLRANMAAQVKDLQQYWKSPAAGAYAIYAGSLGDYYEAIAGNLQWLGEEGEKAAQTIDGLQLAFANLGYQHMLIISAQLKAYLDAANSLSHAVEDPLKGLANAVTGLLSSLNTSWAAAVQKAQADLDVSRKVIEGAPRFTDETRDARQPPASPSTEWRGHAWKP</sequence>
<feature type="region of interest" description="Disordered" evidence="1">
    <location>
        <begin position="390"/>
        <end position="417"/>
    </location>
</feature>
<evidence type="ECO:0000313" key="3">
    <source>
        <dbReference type="Proteomes" id="UP000598174"/>
    </source>
</evidence>
<reference evidence="2" key="1">
    <citation type="submission" date="2021-01" db="EMBL/GenBank/DDBJ databases">
        <title>Whole genome shotgun sequence of Actinoplanes ferrugineus NBRC 15555.</title>
        <authorList>
            <person name="Komaki H."/>
            <person name="Tamura T."/>
        </authorList>
    </citation>
    <scope>NUCLEOTIDE SEQUENCE</scope>
    <source>
        <strain evidence="2">NBRC 15555</strain>
    </source>
</reference>
<evidence type="ECO:0000256" key="1">
    <source>
        <dbReference type="SAM" id="MobiDB-lite"/>
    </source>
</evidence>
<name>A0A919MHR3_9ACTN</name>
<proteinExistence type="predicted"/>
<dbReference type="RefSeq" id="WP_203822438.1">
    <property type="nucleotide sequence ID" value="NZ_BAAABP010000036.1"/>
</dbReference>
<keyword evidence="3" id="KW-1185">Reference proteome</keyword>
<feature type="compositionally biased region" description="Basic and acidic residues" evidence="1">
    <location>
        <begin position="390"/>
        <end position="400"/>
    </location>
</feature>
<comment type="caution">
    <text evidence="2">The sequence shown here is derived from an EMBL/GenBank/DDBJ whole genome shotgun (WGS) entry which is preliminary data.</text>
</comment>
<dbReference type="EMBL" id="BOMM01000077">
    <property type="protein sequence ID" value="GIE16098.1"/>
    <property type="molecule type" value="Genomic_DNA"/>
</dbReference>